<feature type="domain" description="Beta-ketoacyl-[acyl-carrier-protein] synthase III C-terminal" evidence="3">
    <location>
        <begin position="219"/>
        <end position="305"/>
    </location>
</feature>
<proteinExistence type="predicted"/>
<dbReference type="Gene3D" id="3.40.47.10">
    <property type="match status" value="1"/>
</dbReference>
<accession>A0A4Q1S9L3</accession>
<dbReference type="PANTHER" id="PTHR34069">
    <property type="entry name" value="3-OXOACYL-[ACYL-CARRIER-PROTEIN] SYNTHASE 3"/>
    <property type="match status" value="1"/>
</dbReference>
<feature type="domain" description="Beta-ketoacyl-[acyl-carrier-protein] synthase III N-terminal" evidence="4">
    <location>
        <begin position="105"/>
        <end position="183"/>
    </location>
</feature>
<dbReference type="PANTHER" id="PTHR34069:SF2">
    <property type="entry name" value="BETA-KETOACYL-[ACYL-CARRIER-PROTEIN] SYNTHASE III"/>
    <property type="match status" value="1"/>
</dbReference>
<evidence type="ECO:0000259" key="4">
    <source>
        <dbReference type="Pfam" id="PF08545"/>
    </source>
</evidence>
<sequence>MSYLRAFGTYVPERVVTSAEIAALVDMTADDIVAKSGIEERHYAAENEDVVSLAVAAAEDCLRNAGVVPAEIGMLIVASGSADRFCPGPAASVAARLGLSQILALDVPVASAGSLIAMHIAMQFASSAGKVLVVASEVMSRRVQLTPDGRDTAILFGDGAGACLIDAHQGFLKLKDALLATDGNACEILRMEGGLLHMEGGSVILQAARKIPAAIKTLLERNALTSAELSVMLMHQANVNLIEKVAKSIGLPMERCFVNIRRYGNTSSASMLIAAAEWHSANPGPVQSPVLFAAFGAGLNWGALLATPEVVTPEEVSA</sequence>
<dbReference type="GO" id="GO:0006633">
    <property type="term" value="P:fatty acid biosynthetic process"/>
    <property type="evidence" value="ECO:0007669"/>
    <property type="project" value="InterPro"/>
</dbReference>
<dbReference type="Proteomes" id="UP000290253">
    <property type="component" value="Unassembled WGS sequence"/>
</dbReference>
<dbReference type="EMBL" id="SDMK01000004">
    <property type="protein sequence ID" value="RXS93667.1"/>
    <property type="molecule type" value="Genomic_DNA"/>
</dbReference>
<dbReference type="InterPro" id="IPR013747">
    <property type="entry name" value="ACP_syn_III_C"/>
</dbReference>
<dbReference type="SUPFAM" id="SSF53901">
    <property type="entry name" value="Thiolase-like"/>
    <property type="match status" value="1"/>
</dbReference>
<dbReference type="GO" id="GO:0004315">
    <property type="term" value="F:3-oxoacyl-[acyl-carrier-protein] synthase activity"/>
    <property type="evidence" value="ECO:0007669"/>
    <property type="project" value="InterPro"/>
</dbReference>
<dbReference type="OrthoDB" id="9815506at2"/>
<evidence type="ECO:0000256" key="2">
    <source>
        <dbReference type="ARBA" id="ARBA00023315"/>
    </source>
</evidence>
<keyword evidence="6" id="KW-1185">Reference proteome</keyword>
<dbReference type="CDD" id="cd00830">
    <property type="entry name" value="KAS_III"/>
    <property type="match status" value="1"/>
</dbReference>
<dbReference type="RefSeq" id="WP_129209436.1">
    <property type="nucleotide sequence ID" value="NZ_BMGU01000002.1"/>
</dbReference>
<comment type="caution">
    <text evidence="5">The sequence shown here is derived from an EMBL/GenBank/DDBJ whole genome shotgun (WGS) entry which is preliminary data.</text>
</comment>
<evidence type="ECO:0000259" key="3">
    <source>
        <dbReference type="Pfam" id="PF08541"/>
    </source>
</evidence>
<evidence type="ECO:0000313" key="6">
    <source>
        <dbReference type="Proteomes" id="UP000290253"/>
    </source>
</evidence>
<protein>
    <submittedName>
        <fullName evidence="5">Ketoacyl-ACP synthase III</fullName>
    </submittedName>
</protein>
<evidence type="ECO:0000313" key="5">
    <source>
        <dbReference type="EMBL" id="RXS93667.1"/>
    </source>
</evidence>
<keyword evidence="2" id="KW-0012">Acyltransferase</keyword>
<reference evidence="5 6" key="1">
    <citation type="journal article" date="2016" name="Int. J. Syst. Evol. Microbiol.">
        <title>Acidipila dinghuensis sp. nov., an acidobacterium isolated from forest soil.</title>
        <authorList>
            <person name="Jiang Y.W."/>
            <person name="Wang J."/>
            <person name="Chen M.H."/>
            <person name="Lv Y.Y."/>
            <person name="Qiu L.H."/>
        </authorList>
    </citation>
    <scope>NUCLEOTIDE SEQUENCE [LARGE SCALE GENOMIC DNA]</scope>
    <source>
        <strain evidence="5 6">DHOF10</strain>
    </source>
</reference>
<keyword evidence="1" id="KW-0808">Transferase</keyword>
<evidence type="ECO:0000256" key="1">
    <source>
        <dbReference type="ARBA" id="ARBA00022679"/>
    </source>
</evidence>
<gene>
    <name evidence="5" type="ORF">ESZ00_16520</name>
</gene>
<dbReference type="InterPro" id="IPR016039">
    <property type="entry name" value="Thiolase-like"/>
</dbReference>
<organism evidence="5 6">
    <name type="scientific">Silvibacterium dinghuense</name>
    <dbReference type="NCBI Taxonomy" id="1560006"/>
    <lineage>
        <taxon>Bacteria</taxon>
        <taxon>Pseudomonadati</taxon>
        <taxon>Acidobacteriota</taxon>
        <taxon>Terriglobia</taxon>
        <taxon>Terriglobales</taxon>
        <taxon>Acidobacteriaceae</taxon>
        <taxon>Silvibacterium</taxon>
    </lineage>
</organism>
<dbReference type="Pfam" id="PF08541">
    <property type="entry name" value="ACP_syn_III_C"/>
    <property type="match status" value="1"/>
</dbReference>
<name>A0A4Q1S9L3_9BACT</name>
<dbReference type="AlphaFoldDB" id="A0A4Q1S9L3"/>
<dbReference type="Pfam" id="PF08545">
    <property type="entry name" value="ACP_syn_III"/>
    <property type="match status" value="1"/>
</dbReference>
<dbReference type="GO" id="GO:0044550">
    <property type="term" value="P:secondary metabolite biosynthetic process"/>
    <property type="evidence" value="ECO:0007669"/>
    <property type="project" value="TreeGrafter"/>
</dbReference>
<dbReference type="InterPro" id="IPR013751">
    <property type="entry name" value="ACP_syn_III_N"/>
</dbReference>